<keyword evidence="1" id="KW-0175">Coiled coil</keyword>
<evidence type="ECO:0000256" key="1">
    <source>
        <dbReference type="SAM" id="Coils"/>
    </source>
</evidence>
<feature type="compositionally biased region" description="Basic and acidic residues" evidence="2">
    <location>
        <begin position="352"/>
        <end position="367"/>
    </location>
</feature>
<feature type="region of interest" description="Disordered" evidence="2">
    <location>
        <begin position="164"/>
        <end position="192"/>
    </location>
</feature>
<reference evidence="3 4" key="1">
    <citation type="journal article" date="2020" name="Fungal Divers.">
        <title>Resolving the Mortierellaceae phylogeny through synthesis of multi-gene phylogenetics and phylogenomics.</title>
        <authorList>
            <person name="Vandepol N."/>
            <person name="Liber J."/>
            <person name="Desiro A."/>
            <person name="Na H."/>
            <person name="Kennedy M."/>
            <person name="Barry K."/>
            <person name="Grigoriev I.V."/>
            <person name="Miller A.N."/>
            <person name="O'Donnell K."/>
            <person name="Stajich J.E."/>
            <person name="Bonito G."/>
        </authorList>
    </citation>
    <scope>NUCLEOTIDE SEQUENCE [LARGE SCALE GENOMIC DNA]</scope>
    <source>
        <strain evidence="3 4">AD045</strain>
    </source>
</reference>
<dbReference type="EMBL" id="JAAAIM010000333">
    <property type="protein sequence ID" value="KAG0289681.1"/>
    <property type="molecule type" value="Genomic_DNA"/>
</dbReference>
<comment type="caution">
    <text evidence="3">The sequence shown here is derived from an EMBL/GenBank/DDBJ whole genome shotgun (WGS) entry which is preliminary data.</text>
</comment>
<feature type="compositionally biased region" description="Pro residues" evidence="2">
    <location>
        <begin position="168"/>
        <end position="188"/>
    </location>
</feature>
<evidence type="ECO:0000313" key="4">
    <source>
        <dbReference type="Proteomes" id="UP001194696"/>
    </source>
</evidence>
<feature type="coiled-coil region" evidence="1">
    <location>
        <begin position="271"/>
        <end position="298"/>
    </location>
</feature>
<name>A0ABQ7K290_9FUNG</name>
<gene>
    <name evidence="3" type="ORF">BGZ96_006806</name>
</gene>
<organism evidence="3 4">
    <name type="scientific">Linnemannia gamsii</name>
    <dbReference type="NCBI Taxonomy" id="64522"/>
    <lineage>
        <taxon>Eukaryota</taxon>
        <taxon>Fungi</taxon>
        <taxon>Fungi incertae sedis</taxon>
        <taxon>Mucoromycota</taxon>
        <taxon>Mortierellomycotina</taxon>
        <taxon>Mortierellomycetes</taxon>
        <taxon>Mortierellales</taxon>
        <taxon>Mortierellaceae</taxon>
        <taxon>Linnemannia</taxon>
    </lineage>
</organism>
<evidence type="ECO:0000313" key="3">
    <source>
        <dbReference type="EMBL" id="KAG0289681.1"/>
    </source>
</evidence>
<evidence type="ECO:0000256" key="2">
    <source>
        <dbReference type="SAM" id="MobiDB-lite"/>
    </source>
</evidence>
<protein>
    <recommendedName>
        <fullName evidence="5">Transposase InsH N-terminal domain-containing protein</fullName>
    </recommendedName>
</protein>
<accession>A0ABQ7K290</accession>
<dbReference type="Proteomes" id="UP001194696">
    <property type="component" value="Unassembled WGS sequence"/>
</dbReference>
<dbReference type="InterPro" id="IPR038279">
    <property type="entry name" value="Ndc10_dom2_sf"/>
</dbReference>
<sequence length="374" mass="41099">MTGRPEEEGRPWQSRPVYPNNMMPAIRMAILLVYLRRVILQDLAVFMAFEGCSGGVDWQHCLFADNPVFASRPFLDFAAEVRAAVTLAEIPTASAMARRPSSTDVPCSPTEVSPSSAVGAERSQNDPRQQQRYLPGDTALVTPLLPLPSNVSTDDEPLVRDVDAQEPLPEPSPQLLPDPLQEPLPQPLQGPLQESTLEPFQLLSQDQAHGTSCPASVAPSSLPSDFTRVEKAAARRQAVEDIKTAMVYLDYRARSQTKAVVEFSATAVLSIEALQIRMKALQDSLQRLQVKKAESKASDKLTISLLTTQALKPANHHNRRTSTAITDTMTITEQDTFAISAEWDTPQSDATDSNRRESAHTPEKSDKTSSFLRV</sequence>
<feature type="compositionally biased region" description="Polar residues" evidence="2">
    <location>
        <begin position="100"/>
        <end position="116"/>
    </location>
</feature>
<feature type="region of interest" description="Disordered" evidence="2">
    <location>
        <begin position="94"/>
        <end position="130"/>
    </location>
</feature>
<dbReference type="Gene3D" id="1.10.443.20">
    <property type="entry name" value="Centromere DNA-binding protein complex CBF3 subunit, domain 2"/>
    <property type="match status" value="1"/>
</dbReference>
<evidence type="ECO:0008006" key="5">
    <source>
        <dbReference type="Google" id="ProtNLM"/>
    </source>
</evidence>
<keyword evidence="4" id="KW-1185">Reference proteome</keyword>
<feature type="region of interest" description="Disordered" evidence="2">
    <location>
        <begin position="341"/>
        <end position="374"/>
    </location>
</feature>
<proteinExistence type="predicted"/>